<dbReference type="Proteomes" id="UP001521931">
    <property type="component" value="Unassembled WGS sequence"/>
</dbReference>
<name>A0ABS9Q629_9MICO</name>
<evidence type="ECO:0000313" key="2">
    <source>
        <dbReference type="Proteomes" id="UP001521931"/>
    </source>
</evidence>
<dbReference type="EMBL" id="JAKRCV010000069">
    <property type="protein sequence ID" value="MCG7323326.1"/>
    <property type="molecule type" value="Genomic_DNA"/>
</dbReference>
<organism evidence="1 2">
    <name type="scientific">Arsenicicoccus bolidensis</name>
    <dbReference type="NCBI Taxonomy" id="229480"/>
    <lineage>
        <taxon>Bacteria</taxon>
        <taxon>Bacillati</taxon>
        <taxon>Actinomycetota</taxon>
        <taxon>Actinomycetes</taxon>
        <taxon>Micrococcales</taxon>
        <taxon>Intrasporangiaceae</taxon>
        <taxon>Arsenicicoccus</taxon>
    </lineage>
</organism>
<accession>A0ABS9Q629</accession>
<proteinExistence type="predicted"/>
<keyword evidence="2" id="KW-1185">Reference proteome</keyword>
<comment type="caution">
    <text evidence="1">The sequence shown here is derived from an EMBL/GenBank/DDBJ whole genome shotgun (WGS) entry which is preliminary data.</text>
</comment>
<evidence type="ECO:0008006" key="3">
    <source>
        <dbReference type="Google" id="ProtNLM"/>
    </source>
</evidence>
<reference evidence="1 2" key="1">
    <citation type="submission" date="2022-02" db="EMBL/GenBank/DDBJ databases">
        <title>Uncovering new skin microbiome diversity through culturing and metagenomics.</title>
        <authorList>
            <person name="Conlan S."/>
            <person name="Deming C."/>
            <person name="Nisc Comparative Sequencing Program N."/>
            <person name="Segre J.A."/>
        </authorList>
    </citation>
    <scope>NUCLEOTIDE SEQUENCE [LARGE SCALE GENOMIC DNA]</scope>
    <source>
        <strain evidence="1 2">ACRQZ</strain>
    </source>
</reference>
<evidence type="ECO:0000313" key="1">
    <source>
        <dbReference type="EMBL" id="MCG7323326.1"/>
    </source>
</evidence>
<protein>
    <recommendedName>
        <fullName evidence="3">Core-binding (CB) domain-containing protein</fullName>
    </recommendedName>
</protein>
<sequence length="296" mass="33595">MRGTAWYEAAGFGRPALRSEIRYALNAVLVLKAVRPSHVWIMESRRERLWTDFVEVHDTDLFAHVAAMTAQAPHPDQTTWRVRTNLVNLCLVTGRSLTELTGADFISARRELMDRQRVGHRMHTTWEYARRAGLLPGEPDYMLQVTSAPPLTPEQLVARYNIEDPDIRAVFVEYLTERCTETDYSTLNGIAIHLLGKFWCDIQAHHRGIATLRLTSEQATAWRTRVATLSNGKPRKDWAQLLARVRCFYSDISHWAHEDPARWARLIRAVSAMMSSSSSSAISATRPRTSSTPAAP</sequence>
<dbReference type="RefSeq" id="WP_239266029.1">
    <property type="nucleotide sequence ID" value="NZ_JAKRCV010000069.1"/>
</dbReference>
<gene>
    <name evidence="1" type="ORF">MHL29_15695</name>
</gene>